<geneLocation type="plasmid" evidence="2">
    <name>pct01</name>
</geneLocation>
<sequence>MTKKTKCEFCKKQIAKENAYEIITSTDFQTKYICDECNKKFEEYFEEPREGGGRMDKKLNSVMLDSKKVTEQEVRVPVQPKEIKIYMCKNCGRENNIENANYCTYCGKKL</sequence>
<evidence type="ECO:0000313" key="2">
    <source>
        <dbReference type="Proteomes" id="UP000324646"/>
    </source>
</evidence>
<protein>
    <submittedName>
        <fullName evidence="1">Zinc-ribbon domain-containing protein</fullName>
    </submittedName>
</protein>
<dbReference type="AlphaFoldDB" id="A0A5C0SHF3"/>
<gene>
    <name evidence="1" type="ORF">FQB35_15610</name>
</gene>
<evidence type="ECO:0000313" key="1">
    <source>
        <dbReference type="EMBL" id="QEK13751.1"/>
    </source>
</evidence>
<accession>A0A5C0SHF3</accession>
<keyword evidence="1" id="KW-0614">Plasmid</keyword>
<proteinExistence type="predicted"/>
<dbReference type="Proteomes" id="UP000324646">
    <property type="component" value="Plasmid pCT01"/>
</dbReference>
<name>A0A5C0SHF3_CRATE</name>
<organism evidence="1 2">
    <name type="scientific">Crassaminicella thermophila</name>
    <dbReference type="NCBI Taxonomy" id="2599308"/>
    <lineage>
        <taxon>Bacteria</taxon>
        <taxon>Bacillati</taxon>
        <taxon>Bacillota</taxon>
        <taxon>Clostridia</taxon>
        <taxon>Eubacteriales</taxon>
        <taxon>Clostridiaceae</taxon>
        <taxon>Crassaminicella</taxon>
    </lineage>
</organism>
<dbReference type="KEGG" id="crs:FQB35_15610"/>
<dbReference type="EMBL" id="CP042244">
    <property type="protein sequence ID" value="QEK13751.1"/>
    <property type="molecule type" value="Genomic_DNA"/>
</dbReference>
<dbReference type="RefSeq" id="WP_148810922.1">
    <property type="nucleotide sequence ID" value="NZ_CP042244.1"/>
</dbReference>
<reference evidence="1 2" key="1">
    <citation type="submission" date="2019-07" db="EMBL/GenBank/DDBJ databases">
        <title>Complete genome of Crassaminicella thermophila SY095.</title>
        <authorList>
            <person name="Li X."/>
        </authorList>
    </citation>
    <scope>NUCLEOTIDE SEQUENCE [LARGE SCALE GENOMIC DNA]</scope>
    <source>
        <strain evidence="1 2">SY095</strain>
        <plasmid evidence="2">pct01</plasmid>
    </source>
</reference>
<keyword evidence="2" id="KW-1185">Reference proteome</keyword>